<accession>A0A856MMB9</accession>
<dbReference type="Pfam" id="PF18145">
    <property type="entry name" value="SAVED"/>
    <property type="match status" value="1"/>
</dbReference>
<feature type="region of interest" description="Disordered" evidence="1">
    <location>
        <begin position="1"/>
        <end position="21"/>
    </location>
</feature>
<name>A0A856MMB9_9CYAN</name>
<evidence type="ECO:0000313" key="4">
    <source>
        <dbReference type="Proteomes" id="UP000503129"/>
    </source>
</evidence>
<dbReference type="RefSeq" id="WP_169267308.1">
    <property type="nucleotide sequence ID" value="NZ_CAWOXK010000002.1"/>
</dbReference>
<organism evidence="3 4">
    <name type="scientific">Brasilonema sennae CENA114</name>
    <dbReference type="NCBI Taxonomy" id="415709"/>
    <lineage>
        <taxon>Bacteria</taxon>
        <taxon>Bacillati</taxon>
        <taxon>Cyanobacteriota</taxon>
        <taxon>Cyanophyceae</taxon>
        <taxon>Nostocales</taxon>
        <taxon>Scytonemataceae</taxon>
        <taxon>Brasilonema</taxon>
        <taxon>Bromeliae group (in: Brasilonema)</taxon>
    </lineage>
</organism>
<evidence type="ECO:0000313" key="3">
    <source>
        <dbReference type="EMBL" id="QDL12585.1"/>
    </source>
</evidence>
<dbReference type="KEGG" id="bsen:DP114_33005"/>
<gene>
    <name evidence="3" type="ORF">DP114_33005</name>
</gene>
<reference evidence="3 4" key="1">
    <citation type="submission" date="2018-06" db="EMBL/GenBank/DDBJ databases">
        <title>Comparative genomics of Brasilonema spp. strains.</title>
        <authorList>
            <person name="Alvarenga D.O."/>
            <person name="Fiore M.F."/>
            <person name="Varani A.M."/>
        </authorList>
    </citation>
    <scope>NUCLEOTIDE SEQUENCE [LARGE SCALE GENOMIC DNA]</scope>
    <source>
        <strain evidence="3 4">CENA114</strain>
        <plasmid evidence="4">pboct1</plasmid>
    </source>
</reference>
<keyword evidence="3" id="KW-0614">Plasmid</keyword>
<evidence type="ECO:0000256" key="1">
    <source>
        <dbReference type="SAM" id="MobiDB-lite"/>
    </source>
</evidence>
<proteinExistence type="predicted"/>
<protein>
    <recommendedName>
        <fullName evidence="2">SMODS-associated and fused to various effectors domain-containing protein</fullName>
    </recommendedName>
</protein>
<keyword evidence="4" id="KW-1185">Reference proteome</keyword>
<dbReference type="Proteomes" id="UP000503129">
    <property type="component" value="Plasmid pBOCT1"/>
</dbReference>
<geneLocation type="plasmid" evidence="4">
    <name>pboct1</name>
</geneLocation>
<evidence type="ECO:0000259" key="2">
    <source>
        <dbReference type="Pfam" id="PF18145"/>
    </source>
</evidence>
<sequence length="484" mass="55245">MTDSDRLTPSLLEPQSRGGDIAEGGFSFQEQVTLARIPVWLSQESFTAMLREGIGDVEAKFFVPGRGFTKELLEVKDHVLQPSKFWSEIRRFQQIDTGSSNISRWFILVATGISKDLEPLVNGLRRVRSPQDFYEENSTIQENSFQDYVQIIKRIGGTDKDAIFIFNKVIIEVDWNTAKPHGEAIFKQSFVDHLPEYEYLSLKTLDNIYNHIGIFIRQRKNQNITRKDLETKLRDKIPYHQQQPFRPILIYTAIAPEDNPKYPGIRFDWTPFSGGETRVLTLPQQWNQLLIELQNTRSWIENYRNTKRIRLAGNRRLVACLVIGSVFSAVRGYVIEMEYREQIWATDAHSTHETPPYPLNYQIVGETGTCLVVSVGICRDIIPEVESNLEKHGLASMPQLHIRGELPITSPQQANIAVGNIKKLIVKNLVRTGGKKIHLFVAGPAHLALFLGHRLDATAPVTCYAWVCSGQYSKTFQLFSEISK</sequence>
<dbReference type="AlphaFoldDB" id="A0A856MMB9"/>
<feature type="domain" description="SMODS-associated and fused to various effectors" evidence="2">
    <location>
        <begin position="294"/>
        <end position="478"/>
    </location>
</feature>
<dbReference type="NCBIfam" id="NF033611">
    <property type="entry name" value="SAVED"/>
    <property type="match status" value="1"/>
</dbReference>
<dbReference type="InterPro" id="IPR040836">
    <property type="entry name" value="SAVED"/>
</dbReference>
<dbReference type="EMBL" id="CP030119">
    <property type="protein sequence ID" value="QDL12585.1"/>
    <property type="molecule type" value="Genomic_DNA"/>
</dbReference>